<dbReference type="GO" id="GO:0005856">
    <property type="term" value="C:cytoskeleton"/>
    <property type="evidence" value="ECO:0007669"/>
    <property type="project" value="UniProtKB-SubCell"/>
</dbReference>
<comment type="function">
    <text evidence="20">Transmembrane protein that plays important roles in connecting the extracellular matrix to the cytoskeleton. Acts as a cell adhesion receptor in both muscle and non-muscle tissues. Receptor for both DMD and UTRN and, through these interactions, scaffolds axin to the cytoskeleton. Also functions in cell adhesion-mediated signaling and implicated in cell polarity.</text>
</comment>
<keyword evidence="11 27" id="KW-0732">Signal</keyword>
<feature type="compositionally biased region" description="Pro residues" evidence="25">
    <location>
        <begin position="807"/>
        <end position="816"/>
    </location>
</feature>
<dbReference type="PANTHER" id="PTHR21559">
    <property type="entry name" value="DYSTROGLYCAN-RELATED"/>
    <property type="match status" value="1"/>
</dbReference>
<dbReference type="CDD" id="cd11303">
    <property type="entry name" value="Dystroglycan_repeat"/>
    <property type="match status" value="1"/>
</dbReference>
<dbReference type="GO" id="GO:0002009">
    <property type="term" value="P:morphogenesis of an epithelium"/>
    <property type="evidence" value="ECO:0007669"/>
    <property type="project" value="TreeGrafter"/>
</dbReference>
<evidence type="ECO:0000256" key="20">
    <source>
        <dbReference type="ARBA" id="ARBA00024991"/>
    </source>
</evidence>
<evidence type="ECO:0000256" key="5">
    <source>
        <dbReference type="ARBA" id="ARBA00004642"/>
    </source>
</evidence>
<keyword evidence="15" id="KW-0325">Glycoprotein</keyword>
<dbReference type="InterPro" id="IPR041631">
    <property type="entry name" value="Alpha_DG1_N2"/>
</dbReference>
<dbReference type="InterPro" id="IPR008465">
    <property type="entry name" value="DAG1_C"/>
</dbReference>
<feature type="compositionally biased region" description="Pro residues" evidence="25">
    <location>
        <begin position="377"/>
        <end position="389"/>
    </location>
</feature>
<dbReference type="Gene3D" id="3.30.70.1040">
    <property type="entry name" value="Dystroglycan, domain 2"/>
    <property type="match status" value="1"/>
</dbReference>
<feature type="chain" id="PRO_5040277215" description="Dystroglycan 1" evidence="27">
    <location>
        <begin position="27"/>
        <end position="840"/>
    </location>
</feature>
<dbReference type="InterPro" id="IPR030398">
    <property type="entry name" value="SEA_DG_dom"/>
</dbReference>
<evidence type="ECO:0000256" key="6">
    <source>
        <dbReference type="ARBA" id="ARBA00022475"/>
    </source>
</evidence>
<dbReference type="InterPro" id="IPR027468">
    <property type="entry name" value="Alpha-dystroglycan_domain_2"/>
</dbReference>
<evidence type="ECO:0000256" key="16">
    <source>
        <dbReference type="ARBA" id="ARBA00023212"/>
    </source>
</evidence>
<evidence type="ECO:0000256" key="11">
    <source>
        <dbReference type="ARBA" id="ARBA00022729"/>
    </source>
</evidence>
<evidence type="ECO:0000256" key="14">
    <source>
        <dbReference type="ARBA" id="ARBA00023157"/>
    </source>
</evidence>
<evidence type="ECO:0000256" key="27">
    <source>
        <dbReference type="SAM" id="SignalP"/>
    </source>
</evidence>
<dbReference type="GO" id="GO:0021675">
    <property type="term" value="P:nerve development"/>
    <property type="evidence" value="ECO:0007669"/>
    <property type="project" value="TreeGrafter"/>
</dbReference>
<dbReference type="InterPro" id="IPR013783">
    <property type="entry name" value="Ig-like_fold"/>
</dbReference>
<dbReference type="Pfam" id="PF05454">
    <property type="entry name" value="DAG1"/>
    <property type="match status" value="1"/>
</dbReference>
<keyword evidence="9" id="KW-0597">Phosphoprotein</keyword>
<dbReference type="GO" id="GO:0005509">
    <property type="term" value="F:calcium ion binding"/>
    <property type="evidence" value="ECO:0007669"/>
    <property type="project" value="InterPro"/>
</dbReference>
<feature type="region of interest" description="Disordered" evidence="25">
    <location>
        <begin position="369"/>
        <end position="431"/>
    </location>
</feature>
<accession>A0A9Q1CKU8</accession>
<keyword evidence="14" id="KW-1015">Disulfide bond</keyword>
<sequence>MDSIMRTMWQVCVLLTILTCPVHVQAQGMNAIYRNFYQPSGASEEGNGAEQQSQRWKPLSTRWGMPDASAHVGKVFRYTIPSDAFSGDVIRYQVTEADSQQMPPWLYFDEASNVIEGIPSDADIGQYYISVTAVGHKTNSSSVTEISEVFSVSVSPEDTFRSNGLGAIKEDDSEVVCPKDKVPAVASIILDAEWSRLSAKERVAIVAKMSQYSMLKIGAFRLLPKGRKTALDEKVLVTGPGNNPKGHFSGVSLSWKIGCGENAANLPVVTILETAAQDNSMAREFGHDVIGWQVTGQKMKNKLRVRRQANLAGTPFPTPTPRVTTIATETAMPPSSRVVPSVSTPIVPTPTMVMPTSKKPSRTVTMVSTPIMTPSPTIQPTPTPTPPRSTTPTMPVTPPLTTTVMTSTPVVTTTPTVPPKKPPKTPKPVNQAPVINKEINRIDAREGVPLLFIVPADTFIDEDGNTRDLTIDVVDTQGGKLGKKSWLKFDKQKQMLHGLPPATFPDGRDRNTYVMSAQDRDGKGTRMAIEVVIIKAADQDAVQPPVAMGATLDIDFDEFVNNVELQLEILNRIASIFGDGDASAITITGIKRGSVILSWTNNTIDKDSCPTELINEIMSKLVNPDGTPTQALIDAFAPNFTISGVEAMEAGACIATTTATVTPTTERSSTEAALPVSPEKQDGAWVTLVATIVVVCILLIAGIIVLLLYRKHRKGKLSDEDNDTFINKGIPIILPDEIEEAEKPPANSTSPLIMSTEKPPLPPPEYNSVQEGSREPLLNGNDNHKISSDEDDKNSLPMTDVSASPPYQKPDPPSSTPPESRKQAPVNTPGYRVPPPYVPP</sequence>
<dbReference type="SMART" id="SM00736">
    <property type="entry name" value="CADG"/>
    <property type="match status" value="2"/>
</dbReference>
<comment type="function">
    <text evidence="19">The dystroglycan complex is involved in a number of processes including laminin and basement membrane assembly, sarcolemmal stability, cell survival, peripheral nerve myelination, nodal structure, cell migration, and epithelial polarization.</text>
</comment>
<evidence type="ECO:0000256" key="15">
    <source>
        <dbReference type="ARBA" id="ARBA00023180"/>
    </source>
</evidence>
<evidence type="ECO:0000256" key="2">
    <source>
        <dbReference type="ARBA" id="ARBA00004239"/>
    </source>
</evidence>
<evidence type="ECO:0000256" key="1">
    <source>
        <dbReference type="ARBA" id="ARBA00004135"/>
    </source>
</evidence>
<keyword evidence="26" id="KW-0472">Membrane</keyword>
<evidence type="ECO:0000256" key="9">
    <source>
        <dbReference type="ARBA" id="ARBA00022553"/>
    </source>
</evidence>
<evidence type="ECO:0000256" key="4">
    <source>
        <dbReference type="ARBA" id="ARBA00004251"/>
    </source>
</evidence>
<evidence type="ECO:0000313" key="30">
    <source>
        <dbReference type="Proteomes" id="UP001152320"/>
    </source>
</evidence>
<evidence type="ECO:0000256" key="18">
    <source>
        <dbReference type="ARBA" id="ARBA00023257"/>
    </source>
</evidence>
<dbReference type="GO" id="GO:0045211">
    <property type="term" value="C:postsynaptic membrane"/>
    <property type="evidence" value="ECO:0007669"/>
    <property type="project" value="UniProtKB-SubCell"/>
</dbReference>
<name>A0A9Q1CKU8_HOLLE</name>
<evidence type="ECO:0000259" key="28">
    <source>
        <dbReference type="PROSITE" id="PS51699"/>
    </source>
</evidence>
<evidence type="ECO:0000256" key="21">
    <source>
        <dbReference type="ARBA" id="ARBA00026224"/>
    </source>
</evidence>
<evidence type="ECO:0000256" key="3">
    <source>
        <dbReference type="ARBA" id="ARBA00004245"/>
    </source>
</evidence>
<gene>
    <name evidence="29" type="ORF">HOLleu_05253</name>
</gene>
<dbReference type="AlphaFoldDB" id="A0A9Q1CKU8"/>
<feature type="compositionally biased region" description="Low complexity" evidence="25">
    <location>
        <begin position="390"/>
        <end position="415"/>
    </location>
</feature>
<dbReference type="InterPro" id="IPR006644">
    <property type="entry name" value="Cadg"/>
</dbReference>
<protein>
    <recommendedName>
        <fullName evidence="21">Dystroglycan 1</fullName>
    </recommendedName>
    <alternativeName>
        <fullName evidence="23">Dystroglycan</fullName>
    </alternativeName>
    <alternativeName>
        <fullName evidence="22">Dystrophin-associated glycoprotein 1</fullName>
    </alternativeName>
</protein>
<evidence type="ECO:0000256" key="7">
    <source>
        <dbReference type="ARBA" id="ARBA00022490"/>
    </source>
</evidence>
<dbReference type="GO" id="GO:0042383">
    <property type="term" value="C:sarcolemma"/>
    <property type="evidence" value="ECO:0007669"/>
    <property type="project" value="UniProtKB-SubCell"/>
</dbReference>
<evidence type="ECO:0000256" key="10">
    <source>
        <dbReference type="ARBA" id="ARBA00022692"/>
    </source>
</evidence>
<evidence type="ECO:0000256" key="25">
    <source>
        <dbReference type="SAM" id="MobiDB-lite"/>
    </source>
</evidence>
<keyword evidence="10 26" id="KW-0812">Transmembrane</keyword>
<proteinExistence type="predicted"/>
<dbReference type="SUPFAM" id="SSF49313">
    <property type="entry name" value="Cadherin-like"/>
    <property type="match status" value="2"/>
</dbReference>
<comment type="subcellular location">
    <subcellularLocation>
        <location evidence="1">Cell membrane</location>
        <location evidence="1">Sarcolemma</location>
    </subcellularLocation>
    <subcellularLocation>
        <location evidence="4">Cell membrane</location>
        <topology evidence="4">Single-pass type I membrane protein</topology>
    </subcellularLocation>
    <subcellularLocation>
        <location evidence="3">Cytoplasm</location>
        <location evidence="3">Cytoskeleton</location>
    </subcellularLocation>
    <subcellularLocation>
        <location evidence="5">Nucleus</location>
        <location evidence="5">Nucleoplasm</location>
    </subcellularLocation>
    <subcellularLocation>
        <location evidence="24">Postsynaptic cell membrane</location>
    </subcellularLocation>
    <subcellularLocation>
        <location evidence="2">Secreted</location>
        <location evidence="2">Extracellular space</location>
    </subcellularLocation>
</comment>
<dbReference type="PROSITE" id="PS51699">
    <property type="entry name" value="SEA_DG"/>
    <property type="match status" value="1"/>
</dbReference>
<keyword evidence="30" id="KW-1185">Reference proteome</keyword>
<evidence type="ECO:0000313" key="29">
    <source>
        <dbReference type="EMBL" id="KAJ8046550.1"/>
    </source>
</evidence>
<dbReference type="Pfam" id="PF18424">
    <property type="entry name" value="a_DG1_N2"/>
    <property type="match status" value="1"/>
</dbReference>
<dbReference type="Gene3D" id="2.60.40.10">
    <property type="entry name" value="Immunoglobulins"/>
    <property type="match status" value="2"/>
</dbReference>
<dbReference type="GO" id="GO:0007411">
    <property type="term" value="P:axon guidance"/>
    <property type="evidence" value="ECO:0007669"/>
    <property type="project" value="TreeGrafter"/>
</dbReference>
<dbReference type="InterPro" id="IPR015919">
    <property type="entry name" value="Cadherin-like_sf"/>
</dbReference>
<keyword evidence="16" id="KW-0206">Cytoskeleton</keyword>
<reference evidence="29" key="1">
    <citation type="submission" date="2021-10" db="EMBL/GenBank/DDBJ databases">
        <title>Tropical sea cucumber genome reveals ecological adaptation and Cuvierian tubules defense mechanism.</title>
        <authorList>
            <person name="Chen T."/>
        </authorList>
    </citation>
    <scope>NUCLEOTIDE SEQUENCE</scope>
    <source>
        <strain evidence="29">Nanhai2018</strain>
        <tissue evidence="29">Muscle</tissue>
    </source>
</reference>
<feature type="region of interest" description="Disordered" evidence="25">
    <location>
        <begin position="736"/>
        <end position="840"/>
    </location>
</feature>
<keyword evidence="13" id="KW-0770">Synapse</keyword>
<keyword evidence="17" id="KW-0539">Nucleus</keyword>
<evidence type="ECO:0000256" key="8">
    <source>
        <dbReference type="ARBA" id="ARBA00022525"/>
    </source>
</evidence>
<evidence type="ECO:0000256" key="24">
    <source>
        <dbReference type="ARBA" id="ARBA00034100"/>
    </source>
</evidence>
<dbReference type="PANTHER" id="PTHR21559:SF21">
    <property type="entry name" value="DYSTROGLYCAN 1"/>
    <property type="match status" value="1"/>
</dbReference>
<comment type="caution">
    <text evidence="29">The sequence shown here is derived from an EMBL/GenBank/DDBJ whole genome shotgun (WGS) entry which is preliminary data.</text>
</comment>
<dbReference type="EMBL" id="JAIZAY010000002">
    <property type="protein sequence ID" value="KAJ8046550.1"/>
    <property type="molecule type" value="Genomic_DNA"/>
</dbReference>
<dbReference type="GO" id="GO:0016011">
    <property type="term" value="C:dystroglycan complex"/>
    <property type="evidence" value="ECO:0007669"/>
    <property type="project" value="TreeGrafter"/>
</dbReference>
<keyword evidence="7" id="KW-0963">Cytoplasm</keyword>
<evidence type="ECO:0000256" key="19">
    <source>
        <dbReference type="ARBA" id="ARBA00023567"/>
    </source>
</evidence>
<keyword evidence="8" id="KW-0964">Secreted</keyword>
<dbReference type="SUPFAM" id="SSF111006">
    <property type="entry name" value="Dystroglycan, domain 2"/>
    <property type="match status" value="1"/>
</dbReference>
<dbReference type="OrthoDB" id="5990676at2759"/>
<evidence type="ECO:0000256" key="26">
    <source>
        <dbReference type="SAM" id="Phobius"/>
    </source>
</evidence>
<feature type="domain" description="Peptidase S72" evidence="28">
    <location>
        <begin position="543"/>
        <end position="652"/>
    </location>
</feature>
<evidence type="ECO:0000256" key="23">
    <source>
        <dbReference type="ARBA" id="ARBA00031034"/>
    </source>
</evidence>
<feature type="signal peptide" evidence="27">
    <location>
        <begin position="1"/>
        <end position="26"/>
    </location>
</feature>
<keyword evidence="18" id="KW-0628">Postsynaptic cell membrane</keyword>
<dbReference type="Proteomes" id="UP001152320">
    <property type="component" value="Chromosome 2"/>
</dbReference>
<dbReference type="Pfam" id="PF05345">
    <property type="entry name" value="He_PIG"/>
    <property type="match status" value="1"/>
</dbReference>
<evidence type="ECO:0000256" key="12">
    <source>
        <dbReference type="ARBA" id="ARBA00022989"/>
    </source>
</evidence>
<dbReference type="GO" id="GO:0005654">
    <property type="term" value="C:nucleoplasm"/>
    <property type="evidence" value="ECO:0007669"/>
    <property type="project" value="UniProtKB-SubCell"/>
</dbReference>
<dbReference type="GO" id="GO:0005576">
    <property type="term" value="C:extracellular region"/>
    <property type="evidence" value="ECO:0007669"/>
    <property type="project" value="UniProtKB-SubCell"/>
</dbReference>
<feature type="transmembrane region" description="Helical" evidence="26">
    <location>
        <begin position="684"/>
        <end position="709"/>
    </location>
</feature>
<keyword evidence="6" id="KW-1003">Cell membrane</keyword>
<organism evidence="29 30">
    <name type="scientific">Holothuria leucospilota</name>
    <name type="common">Black long sea cucumber</name>
    <name type="synonym">Mertensiothuria leucospilota</name>
    <dbReference type="NCBI Taxonomy" id="206669"/>
    <lineage>
        <taxon>Eukaryota</taxon>
        <taxon>Metazoa</taxon>
        <taxon>Echinodermata</taxon>
        <taxon>Eleutherozoa</taxon>
        <taxon>Echinozoa</taxon>
        <taxon>Holothuroidea</taxon>
        <taxon>Aspidochirotacea</taxon>
        <taxon>Aspidochirotida</taxon>
        <taxon>Holothuriidae</taxon>
        <taxon>Holothuria</taxon>
    </lineage>
</organism>
<keyword evidence="12 26" id="KW-1133">Transmembrane helix</keyword>
<dbReference type="GO" id="GO:0043236">
    <property type="term" value="F:laminin binding"/>
    <property type="evidence" value="ECO:0007669"/>
    <property type="project" value="TreeGrafter"/>
</dbReference>
<evidence type="ECO:0000256" key="13">
    <source>
        <dbReference type="ARBA" id="ARBA00023018"/>
    </source>
</evidence>
<evidence type="ECO:0000256" key="17">
    <source>
        <dbReference type="ARBA" id="ARBA00023242"/>
    </source>
</evidence>
<evidence type="ECO:0000256" key="22">
    <source>
        <dbReference type="ARBA" id="ARBA00030092"/>
    </source>
</evidence>